<geneLocation type="plasmid" evidence="2 3">
    <name>P2</name>
</geneLocation>
<protein>
    <submittedName>
        <fullName evidence="2">Uncharacterized protein</fullName>
    </submittedName>
</protein>
<keyword evidence="3" id="KW-1185">Reference proteome</keyword>
<feature type="region of interest" description="Disordered" evidence="1">
    <location>
        <begin position="23"/>
        <end position="53"/>
    </location>
</feature>
<keyword evidence="2" id="KW-0614">Plasmid</keyword>
<dbReference type="HOGENOM" id="CLU_3060800_0_0_0"/>
<dbReference type="Proteomes" id="UP000007575">
    <property type="component" value="Plasmid P2"/>
</dbReference>
<reference evidence="2 3" key="1">
    <citation type="journal article" date="2012" name="PLoS ONE">
        <title>Genome sequence and transcriptome analysis of the radioresistant bacterium Deinococcus gobiensis: insights into the extreme environmental adaptations.</title>
        <authorList>
            <person name="Yuan M."/>
            <person name="Chen M."/>
            <person name="Zhang W."/>
            <person name="Lu W."/>
            <person name="Wang J."/>
            <person name="Yang M."/>
            <person name="Zhao P."/>
            <person name="Tang R."/>
            <person name="Li X."/>
            <person name="Hao Y."/>
            <person name="Zhou Z."/>
            <person name="Zhan Y."/>
            <person name="Yu H."/>
            <person name="Teng C."/>
            <person name="Yan Y."/>
            <person name="Ping S."/>
            <person name="Wang Y."/>
            <person name="Lin M."/>
        </authorList>
    </citation>
    <scope>NUCLEOTIDE SEQUENCE [LARGE SCALE GENOMIC DNA]</scope>
    <source>
        <strain evidence="3">DSM 21396 / JCM 16679 / CGMCC 1.7299 / I-0</strain>
        <plasmid evidence="2">P2</plasmid>
    </source>
</reference>
<proteinExistence type="predicted"/>
<name>H8H2E5_DEIGI</name>
<sequence>MWAYSGAWEAGPIPPEKLPLSVRERARQQEDQAQQQALKRGAKRGALVHWPLS</sequence>
<evidence type="ECO:0000313" key="2">
    <source>
        <dbReference type="EMBL" id="AFD27692.1"/>
    </source>
</evidence>
<accession>H8H2E5</accession>
<gene>
    <name evidence="2" type="ordered locus">DGo_PB0423</name>
</gene>
<dbReference type="EMBL" id="CP002193">
    <property type="protein sequence ID" value="AFD27692.1"/>
    <property type="molecule type" value="Genomic_DNA"/>
</dbReference>
<organism evidence="2 3">
    <name type="scientific">Deinococcus gobiensis (strain DSM 21396 / JCM 16679 / CGMCC 1.7299 / I-0)</name>
    <dbReference type="NCBI Taxonomy" id="745776"/>
    <lineage>
        <taxon>Bacteria</taxon>
        <taxon>Thermotogati</taxon>
        <taxon>Deinococcota</taxon>
        <taxon>Deinococci</taxon>
        <taxon>Deinococcales</taxon>
        <taxon>Deinococcaceae</taxon>
        <taxon>Deinococcus</taxon>
    </lineage>
</organism>
<dbReference type="KEGG" id="dgo:DGo_PB0423"/>
<evidence type="ECO:0000256" key="1">
    <source>
        <dbReference type="SAM" id="MobiDB-lite"/>
    </source>
</evidence>
<dbReference type="AlphaFoldDB" id="H8H2E5"/>
<evidence type="ECO:0000313" key="3">
    <source>
        <dbReference type="Proteomes" id="UP000007575"/>
    </source>
</evidence>